<dbReference type="Proteomes" id="UP001597097">
    <property type="component" value="Unassembled WGS sequence"/>
</dbReference>
<reference evidence="2" key="1">
    <citation type="journal article" date="2019" name="Int. J. Syst. Evol. Microbiol.">
        <title>The Global Catalogue of Microorganisms (GCM) 10K type strain sequencing project: providing services to taxonomists for standard genome sequencing and annotation.</title>
        <authorList>
            <consortium name="The Broad Institute Genomics Platform"/>
            <consortium name="The Broad Institute Genome Sequencing Center for Infectious Disease"/>
            <person name="Wu L."/>
            <person name="Ma J."/>
        </authorList>
    </citation>
    <scope>NUCLEOTIDE SEQUENCE [LARGE SCALE GENOMIC DNA]</scope>
    <source>
        <strain evidence="2">CGMCC 1.15399</strain>
    </source>
</reference>
<organism evidence="1 2">
    <name type="scientific">Nonomuraea guangzhouensis</name>
    <dbReference type="NCBI Taxonomy" id="1291555"/>
    <lineage>
        <taxon>Bacteria</taxon>
        <taxon>Bacillati</taxon>
        <taxon>Actinomycetota</taxon>
        <taxon>Actinomycetes</taxon>
        <taxon>Streptosporangiales</taxon>
        <taxon>Streptosporangiaceae</taxon>
        <taxon>Nonomuraea</taxon>
    </lineage>
</organism>
<keyword evidence="2" id="KW-1185">Reference proteome</keyword>
<evidence type="ECO:0000313" key="2">
    <source>
        <dbReference type="Proteomes" id="UP001597097"/>
    </source>
</evidence>
<name>A0ABW4GZ88_9ACTN</name>
<gene>
    <name evidence="1" type="ORF">ACFSJ0_62205</name>
</gene>
<comment type="caution">
    <text evidence="1">The sequence shown here is derived from an EMBL/GenBank/DDBJ whole genome shotgun (WGS) entry which is preliminary data.</text>
</comment>
<proteinExistence type="predicted"/>
<sequence>MKRALLAEASGVVEAPPERVREALVKNLLPHGVPGEGRFTVEDQPGHTSTVEVTDRSIAYQGGWWYRGEWWHSRHPQGTLVVHQVYNVAEWMRWAVPLANRFFIGFDDATRESFAKGLARIGKDLGCSIRLA</sequence>
<accession>A0ABW4GZ88</accession>
<dbReference type="EMBL" id="JBHUCM010000078">
    <property type="protein sequence ID" value="MFD1547648.1"/>
    <property type="molecule type" value="Genomic_DNA"/>
</dbReference>
<evidence type="ECO:0000313" key="1">
    <source>
        <dbReference type="EMBL" id="MFD1547648.1"/>
    </source>
</evidence>
<dbReference type="RefSeq" id="WP_219536989.1">
    <property type="nucleotide sequence ID" value="NZ_JAHKRM010000034.1"/>
</dbReference>
<protein>
    <submittedName>
        <fullName evidence="1">Uncharacterized protein</fullName>
    </submittedName>
</protein>